<dbReference type="RefSeq" id="WP_146655230.1">
    <property type="nucleotide sequence ID" value="NZ_CP012333.1"/>
</dbReference>
<keyword evidence="6" id="KW-0804">Transcription</keyword>
<dbReference type="SUPFAM" id="SSF46689">
    <property type="entry name" value="Homeodomain-like"/>
    <property type="match status" value="1"/>
</dbReference>
<evidence type="ECO:0000256" key="6">
    <source>
        <dbReference type="ARBA" id="ARBA00023163"/>
    </source>
</evidence>
<dbReference type="InterPro" id="IPR003018">
    <property type="entry name" value="GAF"/>
</dbReference>
<dbReference type="Gene3D" id="3.30.450.40">
    <property type="match status" value="1"/>
</dbReference>
<dbReference type="InterPro" id="IPR027417">
    <property type="entry name" value="P-loop_NTPase"/>
</dbReference>
<dbReference type="GO" id="GO:0006355">
    <property type="term" value="P:regulation of DNA-templated transcription"/>
    <property type="evidence" value="ECO:0007669"/>
    <property type="project" value="InterPro"/>
</dbReference>
<dbReference type="SMART" id="SM00065">
    <property type="entry name" value="GAF"/>
    <property type="match status" value="1"/>
</dbReference>
<keyword evidence="4" id="KW-0238">DNA-binding</keyword>
<dbReference type="InterPro" id="IPR009057">
    <property type="entry name" value="Homeodomain-like_sf"/>
</dbReference>
<dbReference type="PROSITE" id="PS50045">
    <property type="entry name" value="SIGMA54_INTERACT_4"/>
    <property type="match status" value="1"/>
</dbReference>
<dbReference type="Pfam" id="PF00158">
    <property type="entry name" value="Sigma54_activat"/>
    <property type="match status" value="1"/>
</dbReference>
<dbReference type="InterPro" id="IPR029016">
    <property type="entry name" value="GAF-like_dom_sf"/>
</dbReference>
<dbReference type="PROSITE" id="PS00675">
    <property type="entry name" value="SIGMA54_INTERACT_1"/>
    <property type="match status" value="1"/>
</dbReference>
<feature type="domain" description="Sigma-54 factor interaction" evidence="7">
    <location>
        <begin position="314"/>
        <end position="550"/>
    </location>
</feature>
<dbReference type="InterPro" id="IPR008984">
    <property type="entry name" value="SMAD_FHA_dom_sf"/>
</dbReference>
<keyword evidence="2" id="KW-0067">ATP-binding</keyword>
<dbReference type="OrthoDB" id="9802322at2"/>
<dbReference type="SMART" id="SM00382">
    <property type="entry name" value="AAA"/>
    <property type="match status" value="1"/>
</dbReference>
<evidence type="ECO:0000313" key="8">
    <source>
        <dbReference type="EMBL" id="AKV04641.1"/>
    </source>
</evidence>
<dbReference type="KEGG" id="llu:AKJ09_11304"/>
<proteinExistence type="predicted"/>
<dbReference type="SUPFAM" id="SSF52540">
    <property type="entry name" value="P-loop containing nucleoside triphosphate hydrolases"/>
    <property type="match status" value="1"/>
</dbReference>
<keyword evidence="5" id="KW-0010">Activator</keyword>
<dbReference type="SUPFAM" id="SSF55781">
    <property type="entry name" value="GAF domain-like"/>
    <property type="match status" value="1"/>
</dbReference>
<dbReference type="EMBL" id="CP012333">
    <property type="protein sequence ID" value="AKV04641.1"/>
    <property type="molecule type" value="Genomic_DNA"/>
</dbReference>
<dbReference type="InterPro" id="IPR025943">
    <property type="entry name" value="Sigma_54_int_dom_ATP-bd_2"/>
</dbReference>
<name>A0A0K1QFT8_9BACT</name>
<dbReference type="PANTHER" id="PTHR32071">
    <property type="entry name" value="TRANSCRIPTIONAL REGULATORY PROTEIN"/>
    <property type="match status" value="1"/>
</dbReference>
<reference evidence="8 9" key="1">
    <citation type="submission" date="2015-08" db="EMBL/GenBank/DDBJ databases">
        <authorList>
            <person name="Babu N.S."/>
            <person name="Beckwith C.J."/>
            <person name="Beseler K.G."/>
            <person name="Brison A."/>
            <person name="Carone J.V."/>
            <person name="Caskin T.P."/>
            <person name="Diamond M."/>
            <person name="Durham M.E."/>
            <person name="Foxe J.M."/>
            <person name="Go M."/>
            <person name="Henderson B.A."/>
            <person name="Jones I.B."/>
            <person name="McGettigan J.A."/>
            <person name="Micheletti S.J."/>
            <person name="Nasrallah M.E."/>
            <person name="Ortiz D."/>
            <person name="Piller C.R."/>
            <person name="Privatt S.R."/>
            <person name="Schneider S.L."/>
            <person name="Sharp S."/>
            <person name="Smith T.C."/>
            <person name="Stanton J.D."/>
            <person name="Ullery H.E."/>
            <person name="Wilson R.J."/>
            <person name="Serrano M.G."/>
            <person name="Buck G."/>
            <person name="Lee V."/>
            <person name="Wang Y."/>
            <person name="Carvalho R."/>
            <person name="Voegtly L."/>
            <person name="Shi R."/>
            <person name="Duckworth R."/>
            <person name="Johnson A."/>
            <person name="Loviza R."/>
            <person name="Walstead R."/>
            <person name="Shah Z."/>
            <person name="Kiflezghi M."/>
            <person name="Wade K."/>
            <person name="Ball S.L."/>
            <person name="Bradley K.W."/>
            <person name="Asai D.J."/>
            <person name="Bowman C.A."/>
            <person name="Russell D.A."/>
            <person name="Pope W.H."/>
            <person name="Jacobs-Sera D."/>
            <person name="Hendrix R.W."/>
            <person name="Hatfull G.F."/>
        </authorList>
    </citation>
    <scope>NUCLEOTIDE SEQUENCE [LARGE SCALE GENOMIC DNA]</scope>
    <source>
        <strain evidence="8 9">DSM 27648</strain>
    </source>
</reference>
<evidence type="ECO:0000256" key="3">
    <source>
        <dbReference type="ARBA" id="ARBA00023015"/>
    </source>
</evidence>
<evidence type="ECO:0000259" key="7">
    <source>
        <dbReference type="PROSITE" id="PS50045"/>
    </source>
</evidence>
<keyword evidence="3" id="KW-0805">Transcription regulation</keyword>
<dbReference type="InterPro" id="IPR025662">
    <property type="entry name" value="Sigma_54_int_dom_ATP-bd_1"/>
</dbReference>
<dbReference type="InterPro" id="IPR003593">
    <property type="entry name" value="AAA+_ATPase"/>
</dbReference>
<dbReference type="Pfam" id="PF01590">
    <property type="entry name" value="GAF"/>
    <property type="match status" value="1"/>
</dbReference>
<dbReference type="CDD" id="cd00060">
    <property type="entry name" value="FHA"/>
    <property type="match status" value="1"/>
</dbReference>
<evidence type="ECO:0000256" key="5">
    <source>
        <dbReference type="ARBA" id="ARBA00023159"/>
    </source>
</evidence>
<dbReference type="Proteomes" id="UP000064967">
    <property type="component" value="Chromosome"/>
</dbReference>
<dbReference type="CDD" id="cd00009">
    <property type="entry name" value="AAA"/>
    <property type="match status" value="1"/>
</dbReference>
<evidence type="ECO:0000313" key="9">
    <source>
        <dbReference type="Proteomes" id="UP000064967"/>
    </source>
</evidence>
<dbReference type="Pfam" id="PF25601">
    <property type="entry name" value="AAA_lid_14"/>
    <property type="match status" value="1"/>
</dbReference>
<dbReference type="PANTHER" id="PTHR32071:SF117">
    <property type="entry name" value="PTS-DEPENDENT DIHYDROXYACETONE KINASE OPERON REGULATORY PROTEIN-RELATED"/>
    <property type="match status" value="1"/>
</dbReference>
<dbReference type="GO" id="GO:0005524">
    <property type="term" value="F:ATP binding"/>
    <property type="evidence" value="ECO:0007669"/>
    <property type="project" value="UniProtKB-KW"/>
</dbReference>
<evidence type="ECO:0000256" key="4">
    <source>
        <dbReference type="ARBA" id="ARBA00023125"/>
    </source>
</evidence>
<evidence type="ECO:0000256" key="1">
    <source>
        <dbReference type="ARBA" id="ARBA00022741"/>
    </source>
</evidence>
<sequence length="625" mass="67100">MSGTGSPLRAPPSPAPARAHFAVMAAQPPRGASGISFYDLDRDVIRVGAAAEAELFLPDPELSGIYARIERREDGFVLVREQNPLLVNGMRVRIHLLSPFDIVVIGKNALSFRPGPVPHVAADAAGPSAGGSPPTIDAIRRLTAFAARAHGRENVAALAEQLVDDLMVLTGASRGTLVRLSSDEDPVSLVSSAHGSFSGGEVEISRTLLGKMRASGKSVHVQNTLTDPELAGAASLVGEPALSALCAPIVSEGRIVGAIYLSRRASRPLTQEARELVELYASHAVNILEGERRRALMEDRLGILGEAQDDESLIIGDAEPMVVLKKTLRKAAASRAPVLVTGETGTGKELVARELHRLSPRARGPFIAVNCGAIPNELLASELFGHKKGAFTGAAADRLGFFRSAEGGTLFLDEVGEMPLAQQVALLRVLQEERVVPVGAEESVSVDVRVVCATNRHLADEVQAGRFRQDLYFRLAIVGVQLPPLRERPGDVLRLAAHFLHKFTHERAPKSEGRSSQPLRFGDDALIAMRRARWEGNVRELEACVRRAVLMAEGTTLSAADLGLTTPTDSVLPRGAPLVRPLSMVRDEFLRQYVREVVARFGGNRTAAADALMVSARTVFKYVDE</sequence>
<accession>A0A0K1QFT8</accession>
<dbReference type="InterPro" id="IPR058031">
    <property type="entry name" value="AAA_lid_NorR"/>
</dbReference>
<dbReference type="Gene3D" id="3.40.50.300">
    <property type="entry name" value="P-loop containing nucleotide triphosphate hydrolases"/>
    <property type="match status" value="1"/>
</dbReference>
<dbReference type="InterPro" id="IPR002078">
    <property type="entry name" value="Sigma_54_int"/>
</dbReference>
<evidence type="ECO:0000256" key="2">
    <source>
        <dbReference type="ARBA" id="ARBA00022840"/>
    </source>
</evidence>
<keyword evidence="1" id="KW-0547">Nucleotide-binding</keyword>
<organism evidence="8 9">
    <name type="scientific">Labilithrix luteola</name>
    <dbReference type="NCBI Taxonomy" id="1391654"/>
    <lineage>
        <taxon>Bacteria</taxon>
        <taxon>Pseudomonadati</taxon>
        <taxon>Myxococcota</taxon>
        <taxon>Polyangia</taxon>
        <taxon>Polyangiales</taxon>
        <taxon>Labilitrichaceae</taxon>
        <taxon>Labilithrix</taxon>
    </lineage>
</organism>
<dbReference type="SUPFAM" id="SSF49879">
    <property type="entry name" value="SMAD/FHA domain"/>
    <property type="match status" value="1"/>
</dbReference>
<protein>
    <submittedName>
        <fullName evidence="8">Response regulator of zinc sigma-54-dependent two-component system</fullName>
    </submittedName>
</protein>
<keyword evidence="9" id="KW-1185">Reference proteome</keyword>
<dbReference type="FunFam" id="3.40.50.300:FF:000006">
    <property type="entry name" value="DNA-binding transcriptional regulator NtrC"/>
    <property type="match status" value="1"/>
</dbReference>
<dbReference type="Gene3D" id="1.10.8.60">
    <property type="match status" value="1"/>
</dbReference>
<dbReference type="STRING" id="1391654.AKJ09_11304"/>
<dbReference type="PROSITE" id="PS00676">
    <property type="entry name" value="SIGMA54_INTERACT_2"/>
    <property type="match status" value="1"/>
</dbReference>
<gene>
    <name evidence="8" type="ORF">AKJ09_11304</name>
</gene>
<dbReference type="GO" id="GO:0003677">
    <property type="term" value="F:DNA binding"/>
    <property type="evidence" value="ECO:0007669"/>
    <property type="project" value="UniProtKB-KW"/>
</dbReference>
<dbReference type="PATRIC" id="fig|1391654.3.peg.11478"/>
<dbReference type="AlphaFoldDB" id="A0A0K1QFT8"/>
<dbReference type="Gene3D" id="2.60.200.20">
    <property type="match status" value="1"/>
</dbReference>